<sequence>MMLLCLRSTSPRASTECRKTIVGRAATRLPAGPAGVSHVSAEELQEELGGAIAAAQPGACTRRTAGGRTFQAVAPQRDKYLLDDEAVLVGGANHSHATKDLYDAIAQAAADSLIGARPPKGLAATSRELLANGQRRGPSLLDGSSGDYPEWTLMIQTMDPADEDKFDFDPLDVTKTWPESLFPLQPIGRMVLNRNVDNFFNENEQIAFCPAIIVPGARLPVRSKAAGGGDADAALMARRKRGPRAAGDGLATMAHDGSYEVAWKGQAFSYLMHHPKFHQTENYGSAREAEHGGHGHGHGHSQPEAQQGGSDVHTR</sequence>
<evidence type="ECO:0000313" key="6">
    <source>
        <dbReference type="Proteomes" id="UP000236333"/>
    </source>
</evidence>
<comment type="cofactor">
    <cofactor evidence="1">
        <name>heme</name>
        <dbReference type="ChEBI" id="CHEBI:30413"/>
    </cofactor>
</comment>
<dbReference type="GO" id="GO:0004096">
    <property type="term" value="F:catalase activity"/>
    <property type="evidence" value="ECO:0007669"/>
    <property type="project" value="UniProtKB-EC"/>
</dbReference>
<dbReference type="Gene3D" id="2.40.180.10">
    <property type="entry name" value="Catalase core domain"/>
    <property type="match status" value="1"/>
</dbReference>
<dbReference type="PANTHER" id="PTHR11465:SF23">
    <property type="entry name" value="CATALASE-2"/>
    <property type="match status" value="1"/>
</dbReference>
<dbReference type="Proteomes" id="UP000236333">
    <property type="component" value="Unassembled WGS sequence"/>
</dbReference>
<evidence type="ECO:0000256" key="2">
    <source>
        <dbReference type="ARBA" id="ARBA00012314"/>
    </source>
</evidence>
<keyword evidence="6" id="KW-1185">Reference proteome</keyword>
<dbReference type="GO" id="GO:0042744">
    <property type="term" value="P:hydrogen peroxide catabolic process"/>
    <property type="evidence" value="ECO:0007669"/>
    <property type="project" value="TreeGrafter"/>
</dbReference>
<dbReference type="PANTHER" id="PTHR11465">
    <property type="entry name" value="CATALASE"/>
    <property type="match status" value="1"/>
</dbReference>
<dbReference type="GO" id="GO:0005737">
    <property type="term" value="C:cytoplasm"/>
    <property type="evidence" value="ECO:0007669"/>
    <property type="project" value="TreeGrafter"/>
</dbReference>
<dbReference type="OrthoDB" id="6880011at2759"/>
<comment type="caution">
    <text evidence="5">The sequence shown here is derived from an EMBL/GenBank/DDBJ whole genome shotgun (WGS) entry which is preliminary data.</text>
</comment>
<dbReference type="PROSITE" id="PS51402">
    <property type="entry name" value="CATALASE_3"/>
    <property type="match status" value="1"/>
</dbReference>
<gene>
    <name evidence="5" type="ORF">TSOC_006131</name>
</gene>
<dbReference type="InterPro" id="IPR020835">
    <property type="entry name" value="Catalase_sf"/>
</dbReference>
<feature type="domain" description="Catalase core" evidence="4">
    <location>
        <begin position="15"/>
        <end position="276"/>
    </location>
</feature>
<dbReference type="InterPro" id="IPR011614">
    <property type="entry name" value="Catalase_core"/>
</dbReference>
<organism evidence="5 6">
    <name type="scientific">Tetrabaena socialis</name>
    <dbReference type="NCBI Taxonomy" id="47790"/>
    <lineage>
        <taxon>Eukaryota</taxon>
        <taxon>Viridiplantae</taxon>
        <taxon>Chlorophyta</taxon>
        <taxon>core chlorophytes</taxon>
        <taxon>Chlorophyceae</taxon>
        <taxon>CS clade</taxon>
        <taxon>Chlamydomonadales</taxon>
        <taxon>Tetrabaenaceae</taxon>
        <taxon>Tetrabaena</taxon>
    </lineage>
</organism>
<evidence type="ECO:0000259" key="4">
    <source>
        <dbReference type="SMART" id="SM01060"/>
    </source>
</evidence>
<accession>A0A2J8A4F6</accession>
<dbReference type="AlphaFoldDB" id="A0A2J8A4F6"/>
<feature type="region of interest" description="Disordered" evidence="3">
    <location>
        <begin position="287"/>
        <end position="315"/>
    </location>
</feature>
<feature type="non-terminal residue" evidence="5">
    <location>
        <position position="315"/>
    </location>
</feature>
<name>A0A2J8A4F6_9CHLO</name>
<dbReference type="SMART" id="SM01060">
    <property type="entry name" value="Catalase"/>
    <property type="match status" value="1"/>
</dbReference>
<evidence type="ECO:0000256" key="1">
    <source>
        <dbReference type="ARBA" id="ARBA00001971"/>
    </source>
</evidence>
<protein>
    <recommendedName>
        <fullName evidence="2">catalase</fullName>
        <ecNumber evidence="2">1.11.1.6</ecNumber>
    </recommendedName>
</protein>
<evidence type="ECO:0000313" key="5">
    <source>
        <dbReference type="EMBL" id="PNH07410.1"/>
    </source>
</evidence>
<dbReference type="GO" id="GO:0020037">
    <property type="term" value="F:heme binding"/>
    <property type="evidence" value="ECO:0007669"/>
    <property type="project" value="InterPro"/>
</dbReference>
<dbReference type="EC" id="1.11.1.6" evidence="2"/>
<dbReference type="Pfam" id="PF00199">
    <property type="entry name" value="Catalase"/>
    <property type="match status" value="1"/>
</dbReference>
<dbReference type="SUPFAM" id="SSF56634">
    <property type="entry name" value="Heme-dependent catalase-like"/>
    <property type="match status" value="1"/>
</dbReference>
<reference evidence="5 6" key="1">
    <citation type="journal article" date="2017" name="Mol. Biol. Evol.">
        <title>The 4-celled Tetrabaena socialis nuclear genome reveals the essential components for genetic control of cell number at the origin of multicellularity in the volvocine lineage.</title>
        <authorList>
            <person name="Featherston J."/>
            <person name="Arakaki Y."/>
            <person name="Hanschen E.R."/>
            <person name="Ferris P.J."/>
            <person name="Michod R.E."/>
            <person name="Olson B.J.S.C."/>
            <person name="Nozaki H."/>
            <person name="Durand P.M."/>
        </authorList>
    </citation>
    <scope>NUCLEOTIDE SEQUENCE [LARGE SCALE GENOMIC DNA]</scope>
    <source>
        <strain evidence="5 6">NIES-571</strain>
    </source>
</reference>
<evidence type="ECO:0000256" key="3">
    <source>
        <dbReference type="SAM" id="MobiDB-lite"/>
    </source>
</evidence>
<dbReference type="GO" id="GO:0042542">
    <property type="term" value="P:response to hydrogen peroxide"/>
    <property type="evidence" value="ECO:0007669"/>
    <property type="project" value="TreeGrafter"/>
</dbReference>
<dbReference type="EMBL" id="PGGS01000182">
    <property type="protein sequence ID" value="PNH07410.1"/>
    <property type="molecule type" value="Genomic_DNA"/>
</dbReference>
<dbReference type="InterPro" id="IPR018028">
    <property type="entry name" value="Catalase"/>
</dbReference>
<proteinExistence type="predicted"/>